<evidence type="ECO:0000313" key="3">
    <source>
        <dbReference type="Proteomes" id="UP000002945"/>
    </source>
</evidence>
<evidence type="ECO:0000256" key="1">
    <source>
        <dbReference type="SAM" id="MobiDB-lite"/>
    </source>
</evidence>
<reference evidence="2 3" key="1">
    <citation type="journal article" date="2011" name="J. Bacteriol.">
        <title>Genome sequence of the algicidal bacterium Kordia algicida OT-1.</title>
        <authorList>
            <person name="Lee H.S."/>
            <person name="Kang S.G."/>
            <person name="Kwon K.K."/>
            <person name="Lee J.H."/>
            <person name="Kim S.J."/>
        </authorList>
    </citation>
    <scope>NUCLEOTIDE SEQUENCE [LARGE SCALE GENOMIC DNA]</scope>
    <source>
        <strain evidence="2 3">OT-1</strain>
    </source>
</reference>
<feature type="region of interest" description="Disordered" evidence="1">
    <location>
        <begin position="26"/>
        <end position="45"/>
    </location>
</feature>
<name>A9E6S7_9FLAO</name>
<proteinExistence type="predicted"/>
<dbReference type="Proteomes" id="UP000002945">
    <property type="component" value="Unassembled WGS sequence"/>
</dbReference>
<dbReference type="HOGENOM" id="CLU_3201066_0_0_10"/>
<dbReference type="STRING" id="391587.KAOT1_02054"/>
<dbReference type="EMBL" id="ABIB01000011">
    <property type="protein sequence ID" value="EDP95080.1"/>
    <property type="molecule type" value="Genomic_DNA"/>
</dbReference>
<comment type="caution">
    <text evidence="2">The sequence shown here is derived from an EMBL/GenBank/DDBJ whole genome shotgun (WGS) entry which is preliminary data.</text>
</comment>
<dbReference type="AlphaFoldDB" id="A9E6S7"/>
<organism evidence="2 3">
    <name type="scientific">Kordia algicida OT-1</name>
    <dbReference type="NCBI Taxonomy" id="391587"/>
    <lineage>
        <taxon>Bacteria</taxon>
        <taxon>Pseudomonadati</taxon>
        <taxon>Bacteroidota</taxon>
        <taxon>Flavobacteriia</taxon>
        <taxon>Flavobacteriales</taxon>
        <taxon>Flavobacteriaceae</taxon>
        <taxon>Kordia</taxon>
    </lineage>
</organism>
<protein>
    <submittedName>
        <fullName evidence="2">Uncharacterized protein</fullName>
    </submittedName>
</protein>
<keyword evidence="3" id="KW-1185">Reference proteome</keyword>
<evidence type="ECO:0000313" key="2">
    <source>
        <dbReference type="EMBL" id="EDP95080.1"/>
    </source>
</evidence>
<dbReference type="RefSeq" id="WP_007092986.1">
    <property type="nucleotide sequence ID" value="NZ_CP142125.1"/>
</dbReference>
<gene>
    <name evidence="2" type="ORF">KAOT1_02054</name>
</gene>
<sequence>MTILSLTVFMSCTDVELTNEDYSDTFVVDPSDDGTIDNEDYREGE</sequence>
<accession>A9E6S7</accession>